<name>A0A3R7S1Q1_9TRYP</name>
<keyword evidence="2" id="KW-1185">Reference proteome</keyword>
<proteinExistence type="predicted"/>
<gene>
    <name evidence="1" type="ORF">Tco025E_04227</name>
</gene>
<keyword evidence="1" id="KW-0418">Kinase</keyword>
<dbReference type="EMBL" id="MKKU01000210">
    <property type="protein sequence ID" value="RNF19292.1"/>
    <property type="molecule type" value="Genomic_DNA"/>
</dbReference>
<dbReference type="RefSeq" id="XP_029228783.1">
    <property type="nucleotide sequence ID" value="XM_029371139.1"/>
</dbReference>
<evidence type="ECO:0000313" key="1">
    <source>
        <dbReference type="EMBL" id="RNF19292.1"/>
    </source>
</evidence>
<dbReference type="Proteomes" id="UP000284403">
    <property type="component" value="Unassembled WGS sequence"/>
</dbReference>
<evidence type="ECO:0000313" key="2">
    <source>
        <dbReference type="Proteomes" id="UP000284403"/>
    </source>
</evidence>
<comment type="caution">
    <text evidence="1">The sequence shown here is derived from an EMBL/GenBank/DDBJ whole genome shotgun (WGS) entry which is preliminary data.</text>
</comment>
<dbReference type="AlphaFoldDB" id="A0A3R7S1Q1"/>
<keyword evidence="1" id="KW-0808">Transferase</keyword>
<dbReference type="GO" id="GO:0016301">
    <property type="term" value="F:kinase activity"/>
    <property type="evidence" value="ECO:0007669"/>
    <property type="project" value="UniProtKB-KW"/>
</dbReference>
<accession>A0A3R7S1Q1</accession>
<reference evidence="1 2" key="1">
    <citation type="journal article" date="2018" name="BMC Genomics">
        <title>Genomic comparison of Trypanosoma conorhini and Trypanosoma rangeli to Trypanosoma cruzi strains of high and low virulence.</title>
        <authorList>
            <person name="Bradwell K.R."/>
            <person name="Koparde V.N."/>
            <person name="Matveyev A.V."/>
            <person name="Serrano M.G."/>
            <person name="Alves J.M."/>
            <person name="Parikh H."/>
            <person name="Huang B."/>
            <person name="Lee V."/>
            <person name="Espinosa-Alvarez O."/>
            <person name="Ortiz P.A."/>
            <person name="Costa-Martins A.G."/>
            <person name="Teixeira M.M."/>
            <person name="Buck G.A."/>
        </authorList>
    </citation>
    <scope>NUCLEOTIDE SEQUENCE [LARGE SCALE GENOMIC DNA]</scope>
    <source>
        <strain evidence="1 2">025E</strain>
    </source>
</reference>
<dbReference type="GeneID" id="40317838"/>
<protein>
    <submittedName>
        <fullName evidence="1">Putative fucose kinase</fullName>
    </submittedName>
</protein>
<sequence>MLPQLLLLLRPSPQELDERAAGRRRAIDVGLWLLSRHAAWRRRPQSPSISVKSFRQYEFYSHFGLTLRRPPTATRGPTMRRLRGKIGTPPEARFVRFRATKGFFPPRRLLCRTRSRFRTTSGGGTGAAALPPCISQNALVRTTHTRYGNIWTESSELSQWAVVAAPFCRHRRVKEHVGVAGAGVCLRRCCAGWPHE</sequence>
<organism evidence="1 2">
    <name type="scientific">Trypanosoma conorhini</name>
    <dbReference type="NCBI Taxonomy" id="83891"/>
    <lineage>
        <taxon>Eukaryota</taxon>
        <taxon>Discoba</taxon>
        <taxon>Euglenozoa</taxon>
        <taxon>Kinetoplastea</taxon>
        <taxon>Metakinetoplastina</taxon>
        <taxon>Trypanosomatida</taxon>
        <taxon>Trypanosomatidae</taxon>
        <taxon>Trypanosoma</taxon>
    </lineage>
</organism>